<dbReference type="PATRIC" id="fig|328812.4.peg.4666"/>
<proteinExistence type="predicted"/>
<dbReference type="AlphaFoldDB" id="A0A0J6CJF9"/>
<dbReference type="EMBL" id="LFJV01000065">
    <property type="protein sequence ID" value="KMM32319.1"/>
    <property type="molecule type" value="Genomic_DNA"/>
</dbReference>
<dbReference type="Proteomes" id="UP000036166">
    <property type="component" value="Unassembled WGS sequence"/>
</dbReference>
<accession>A0A0J6CJF9</accession>
<sequence length="59" mass="7009">MDNFEFTDGHNVCPSVNHLFTYMNKEKKEYWIRIGVRNQMSILNSAAKSDKLLHTLMYK</sequence>
<evidence type="ECO:0000313" key="1">
    <source>
        <dbReference type="EMBL" id="KMM32319.1"/>
    </source>
</evidence>
<gene>
    <name evidence="1" type="ORF">ACM15_18105</name>
</gene>
<organism evidence="1 2">
    <name type="scientific">Parabacteroides goldsteinii</name>
    <dbReference type="NCBI Taxonomy" id="328812"/>
    <lineage>
        <taxon>Bacteria</taxon>
        <taxon>Pseudomonadati</taxon>
        <taxon>Bacteroidota</taxon>
        <taxon>Bacteroidia</taxon>
        <taxon>Bacteroidales</taxon>
        <taxon>Tannerellaceae</taxon>
        <taxon>Parabacteroides</taxon>
    </lineage>
</organism>
<protein>
    <submittedName>
        <fullName evidence="1">Uncharacterized protein</fullName>
    </submittedName>
</protein>
<comment type="caution">
    <text evidence="1">The sequence shown here is derived from an EMBL/GenBank/DDBJ whole genome shotgun (WGS) entry which is preliminary data.</text>
</comment>
<evidence type="ECO:0000313" key="2">
    <source>
        <dbReference type="Proteomes" id="UP000036166"/>
    </source>
</evidence>
<name>A0A0J6CJF9_9BACT</name>
<reference evidence="1 2" key="1">
    <citation type="submission" date="2015-06" db="EMBL/GenBank/DDBJ databases">
        <title>Draft Genome Sequence of Parabacteroides goldsteinii with Putative Novel Metallo-Beta-Lactamases Isolated from a Blood Culture from a Human Patient.</title>
        <authorList>
            <person name="Krogh T.J."/>
            <person name="Agergaard C.N."/>
            <person name="Moller-Jensen J."/>
            <person name="Justesen U.S."/>
        </authorList>
    </citation>
    <scope>NUCLEOTIDE SEQUENCE [LARGE SCALE GENOMIC DNA]</scope>
    <source>
        <strain evidence="1 2">910340</strain>
    </source>
</reference>